<accession>A0A2S5GQV9</accession>
<dbReference type="OrthoDB" id="8658620at2"/>
<evidence type="ECO:0000313" key="1">
    <source>
        <dbReference type="EMBL" id="PPA75492.1"/>
    </source>
</evidence>
<dbReference type="EMBL" id="PREU01000006">
    <property type="protein sequence ID" value="PPA75492.1"/>
    <property type="molecule type" value="Genomic_DNA"/>
</dbReference>
<dbReference type="AlphaFoldDB" id="A0A2S5GQV9"/>
<comment type="caution">
    <text evidence="1">The sequence shown here is derived from an EMBL/GenBank/DDBJ whole genome shotgun (WGS) entry which is preliminary data.</text>
</comment>
<organism evidence="1 2">
    <name type="scientific">Achromobacter spanius</name>
    <dbReference type="NCBI Taxonomy" id="217203"/>
    <lineage>
        <taxon>Bacteria</taxon>
        <taxon>Pseudomonadati</taxon>
        <taxon>Pseudomonadota</taxon>
        <taxon>Betaproteobacteria</taxon>
        <taxon>Burkholderiales</taxon>
        <taxon>Alcaligenaceae</taxon>
        <taxon>Achromobacter</taxon>
    </lineage>
</organism>
<evidence type="ECO:0000313" key="2">
    <source>
        <dbReference type="Proteomes" id="UP000239990"/>
    </source>
</evidence>
<dbReference type="RefSeq" id="WP_046804791.1">
    <property type="nucleotide sequence ID" value="NZ_PREU01000006.1"/>
</dbReference>
<name>A0A2S5GQV9_9BURK</name>
<proteinExistence type="predicted"/>
<dbReference type="Proteomes" id="UP000239990">
    <property type="component" value="Unassembled WGS sequence"/>
</dbReference>
<protein>
    <submittedName>
        <fullName evidence="1">DNA-3-methyladenine glycosylase</fullName>
    </submittedName>
</protein>
<sequence length="74" mass="8534">MLQDELLAKMIVKTAPCRRFDDWAEVLTEFASCLVQISPRLSPEECDRLINIGASFYRTLARAEDYRRTSIHGD</sequence>
<gene>
    <name evidence="1" type="ORF">C4E15_15465</name>
</gene>
<reference evidence="1 2" key="1">
    <citation type="submission" date="2018-02" db="EMBL/GenBank/DDBJ databases">
        <title>Draft Genome of Achromobacter spanius stain 6.</title>
        <authorList>
            <person name="Gunasekera T.S."/>
            <person name="Radwan O."/>
            <person name="Ruiz O.N."/>
        </authorList>
    </citation>
    <scope>NUCLEOTIDE SEQUENCE [LARGE SCALE GENOMIC DNA]</scope>
    <source>
        <strain evidence="1 2">6</strain>
    </source>
</reference>